<dbReference type="GO" id="GO:0007200">
    <property type="term" value="P:phospholipase C-activating G protein-coupled receptor signaling pathway"/>
    <property type="evidence" value="ECO:0007669"/>
    <property type="project" value="TreeGrafter"/>
</dbReference>
<keyword evidence="3 9" id="KW-1133">Transmembrane helix</keyword>
<dbReference type="Pfam" id="PF00001">
    <property type="entry name" value="7tm_1"/>
    <property type="match status" value="1"/>
</dbReference>
<dbReference type="AlphaFoldDB" id="A0A672GV11"/>
<dbReference type="InterPro" id="IPR017452">
    <property type="entry name" value="GPCR_Rhodpsn_7TM"/>
</dbReference>
<feature type="transmembrane region" description="Helical" evidence="9">
    <location>
        <begin position="264"/>
        <end position="287"/>
    </location>
</feature>
<dbReference type="GO" id="GO:0035025">
    <property type="term" value="P:positive regulation of Rho protein signal transduction"/>
    <property type="evidence" value="ECO:0007669"/>
    <property type="project" value="TreeGrafter"/>
</dbReference>
<evidence type="ECO:0000256" key="4">
    <source>
        <dbReference type="ARBA" id="ARBA00023040"/>
    </source>
</evidence>
<evidence type="ECO:0000313" key="11">
    <source>
        <dbReference type="Ensembl" id="ENSSFAP00005022102.1"/>
    </source>
</evidence>
<reference evidence="11" key="1">
    <citation type="submission" date="2019-06" db="EMBL/GenBank/DDBJ databases">
        <authorList>
            <consortium name="Wellcome Sanger Institute Data Sharing"/>
        </authorList>
    </citation>
    <scope>NUCLEOTIDE SEQUENCE [LARGE SCALE GENOMIC DNA]</scope>
</reference>
<gene>
    <name evidence="11" type="primary">LOC115400321</name>
</gene>
<organism evidence="11 12">
    <name type="scientific">Salarias fasciatus</name>
    <name type="common">Jewelled blenny</name>
    <name type="synonym">Blennius fasciatus</name>
    <dbReference type="NCBI Taxonomy" id="181472"/>
    <lineage>
        <taxon>Eukaryota</taxon>
        <taxon>Metazoa</taxon>
        <taxon>Chordata</taxon>
        <taxon>Craniata</taxon>
        <taxon>Vertebrata</taxon>
        <taxon>Euteleostomi</taxon>
        <taxon>Actinopterygii</taxon>
        <taxon>Neopterygii</taxon>
        <taxon>Teleostei</taxon>
        <taxon>Neoteleostei</taxon>
        <taxon>Acanthomorphata</taxon>
        <taxon>Ovalentaria</taxon>
        <taxon>Blenniimorphae</taxon>
        <taxon>Blenniiformes</taxon>
        <taxon>Blennioidei</taxon>
        <taxon>Blenniidae</taxon>
        <taxon>Salariinae</taxon>
        <taxon>Salarias</taxon>
    </lineage>
</organism>
<dbReference type="PANTHER" id="PTHR24232:SF90">
    <property type="entry name" value="LYSOPHOSPHATIDIC ACID RECEPTOR 5B"/>
    <property type="match status" value="1"/>
</dbReference>
<reference evidence="11" key="2">
    <citation type="submission" date="2025-08" db="UniProtKB">
        <authorList>
            <consortium name="Ensembl"/>
        </authorList>
    </citation>
    <scope>IDENTIFICATION</scope>
</reference>
<evidence type="ECO:0000313" key="12">
    <source>
        <dbReference type="Proteomes" id="UP000472267"/>
    </source>
</evidence>
<feature type="transmembrane region" description="Helical" evidence="9">
    <location>
        <begin position="116"/>
        <end position="138"/>
    </location>
</feature>
<keyword evidence="12" id="KW-1185">Reference proteome</keyword>
<feature type="transmembrane region" description="Helical" evidence="9">
    <location>
        <begin position="219"/>
        <end position="244"/>
    </location>
</feature>
<feature type="transmembrane region" description="Helical" evidence="9">
    <location>
        <begin position="176"/>
        <end position="198"/>
    </location>
</feature>
<evidence type="ECO:0000256" key="6">
    <source>
        <dbReference type="ARBA" id="ARBA00023170"/>
    </source>
</evidence>
<evidence type="ECO:0000256" key="9">
    <source>
        <dbReference type="SAM" id="Phobius"/>
    </source>
</evidence>
<dbReference type="SUPFAM" id="SSF81321">
    <property type="entry name" value="Family A G protein-coupled receptor-like"/>
    <property type="match status" value="1"/>
</dbReference>
<keyword evidence="4" id="KW-0297">G-protein coupled receptor</keyword>
<keyword evidence="2 9" id="KW-0812">Transmembrane</keyword>
<evidence type="ECO:0000256" key="5">
    <source>
        <dbReference type="ARBA" id="ARBA00023136"/>
    </source>
</evidence>
<feature type="transmembrane region" description="Helical" evidence="9">
    <location>
        <begin position="62"/>
        <end position="85"/>
    </location>
</feature>
<dbReference type="PROSITE" id="PS50262">
    <property type="entry name" value="G_PROTEIN_RECEP_F1_2"/>
    <property type="match status" value="1"/>
</dbReference>
<evidence type="ECO:0000256" key="1">
    <source>
        <dbReference type="ARBA" id="ARBA00004141"/>
    </source>
</evidence>
<evidence type="ECO:0000256" key="2">
    <source>
        <dbReference type="ARBA" id="ARBA00022692"/>
    </source>
</evidence>
<protein>
    <submittedName>
        <fullName evidence="11">Lysophosphatidic acid receptor 5b</fullName>
    </submittedName>
</protein>
<proteinExistence type="predicted"/>
<feature type="domain" description="G-protein coupled receptors family 1 profile" evidence="10">
    <location>
        <begin position="76"/>
        <end position="313"/>
    </location>
</feature>
<feature type="transmembrane region" description="Helical" evidence="9">
    <location>
        <begin position="92"/>
        <end position="110"/>
    </location>
</feature>
<reference evidence="11" key="3">
    <citation type="submission" date="2025-09" db="UniProtKB">
        <authorList>
            <consortium name="Ensembl"/>
        </authorList>
    </citation>
    <scope>IDENTIFICATION</scope>
</reference>
<keyword evidence="7" id="KW-0325">Glycoprotein</keyword>
<dbReference type="Ensembl" id="ENSSFAT00005023029.1">
    <property type="protein sequence ID" value="ENSSFAP00005022102.1"/>
    <property type="gene ID" value="ENSSFAG00005011504.1"/>
</dbReference>
<dbReference type="Proteomes" id="UP000472267">
    <property type="component" value="Chromosome 14"/>
</dbReference>
<dbReference type="PRINTS" id="PR00237">
    <property type="entry name" value="GPCRRHODOPSN"/>
</dbReference>
<dbReference type="PANTHER" id="PTHR24232">
    <property type="entry name" value="G-PROTEIN COUPLED RECEPTOR"/>
    <property type="match status" value="1"/>
</dbReference>
<keyword evidence="8" id="KW-0807">Transducer</keyword>
<dbReference type="InParanoid" id="A0A672GV11"/>
<evidence type="ECO:0000256" key="7">
    <source>
        <dbReference type="ARBA" id="ARBA00023180"/>
    </source>
</evidence>
<name>A0A672GV11_SALFA</name>
<dbReference type="Gene3D" id="1.20.1070.10">
    <property type="entry name" value="Rhodopsin 7-helix transmembrane proteins"/>
    <property type="match status" value="1"/>
</dbReference>
<dbReference type="CDD" id="cd14982">
    <property type="entry name" value="7tmA_purinoceptor-like"/>
    <property type="match status" value="1"/>
</dbReference>
<keyword evidence="6" id="KW-0675">Receptor</keyword>
<dbReference type="GO" id="GO:0070915">
    <property type="term" value="F:lysophosphatidic acid receptor activity"/>
    <property type="evidence" value="ECO:0007669"/>
    <property type="project" value="TreeGrafter"/>
</dbReference>
<dbReference type="GO" id="GO:0005886">
    <property type="term" value="C:plasma membrane"/>
    <property type="evidence" value="ECO:0007669"/>
    <property type="project" value="TreeGrafter"/>
</dbReference>
<dbReference type="OMA" id="QFMIVIL"/>
<accession>A0A672GV11</accession>
<evidence type="ECO:0000256" key="8">
    <source>
        <dbReference type="ARBA" id="ARBA00023224"/>
    </source>
</evidence>
<comment type="subcellular location">
    <subcellularLocation>
        <location evidence="1">Membrane</location>
        <topology evidence="1">Multi-pass membrane protein</topology>
    </subcellularLocation>
</comment>
<evidence type="ECO:0000259" key="10">
    <source>
        <dbReference type="PROSITE" id="PS50262"/>
    </source>
</evidence>
<dbReference type="PRINTS" id="PR01157">
    <property type="entry name" value="P2YPURNOCPTR"/>
</dbReference>
<evidence type="ECO:0000256" key="3">
    <source>
        <dbReference type="ARBA" id="ARBA00022989"/>
    </source>
</evidence>
<dbReference type="InterPro" id="IPR000276">
    <property type="entry name" value="GPCR_Rhodpsn"/>
</dbReference>
<sequence>MRHVNFLLHSSHKRCVFYLTRKRRKYREPILLCYKFKNSIHYFHCRNMDSTEPTESDQSLGYAWIFGCIMALGLPLNVGSLWVLLRRHSLKLPNAVFMVNLTISDLLLVISLPTRVYYYATGTWPLSSIACFLTTLLFRDNIRTSAIFMTFISVDRLLAVVYPLRSRCLRTSSNAWKAVALAWLFVLVMNIPLIIDFSRQSDNDTQTTCFKFKPKNSTVFSYSHPVLVLSMLSVNIVCTAMVLWTLCNHLSDSARVNNRVNVMLIFGLNLVMFIVCFVPVSVAIVALPQGTKHYIKPLVCLATVNCCLDPLLYYFSFDGFWKEKENVDTAKEPYTMETKAEFIPSRRSKRTLDPPSV</sequence>
<keyword evidence="5 9" id="KW-0472">Membrane</keyword>